<protein>
    <submittedName>
        <fullName evidence="1">Uncharacterized protein</fullName>
    </submittedName>
</protein>
<accession>A0A3N0BWP5</accession>
<dbReference type="AlphaFoldDB" id="A0A3N0BWP5"/>
<organism evidence="1 2">
    <name type="scientific">Pedobacter jejuensis</name>
    <dbReference type="NCBI Taxonomy" id="1268550"/>
    <lineage>
        <taxon>Bacteria</taxon>
        <taxon>Pseudomonadati</taxon>
        <taxon>Bacteroidota</taxon>
        <taxon>Sphingobacteriia</taxon>
        <taxon>Sphingobacteriales</taxon>
        <taxon>Sphingobacteriaceae</taxon>
        <taxon>Pedobacter</taxon>
    </lineage>
</organism>
<comment type="caution">
    <text evidence="1">The sequence shown here is derived from an EMBL/GenBank/DDBJ whole genome shotgun (WGS) entry which is preliminary data.</text>
</comment>
<reference evidence="1 2" key="1">
    <citation type="submission" date="2018-10" db="EMBL/GenBank/DDBJ databases">
        <title>Genome sequencing of Pedobacter jejuensis TNB23.</title>
        <authorList>
            <person name="Cho Y.-J."/>
            <person name="Cho A."/>
            <person name="Kim O.-S."/>
        </authorList>
    </citation>
    <scope>NUCLEOTIDE SEQUENCE [LARGE SCALE GENOMIC DNA]</scope>
    <source>
        <strain evidence="1 2">TNB23</strain>
    </source>
</reference>
<sequence length="91" mass="10202">MIPVIYTILKEYFTEIHANPVKARIMSPVNKEDIFVFQTSLFYKNHNSSDAHEPSASFTSFATAERHLLQYLEEFQSALDMGGSASAGSLI</sequence>
<dbReference type="EMBL" id="RBEE01000012">
    <property type="protein sequence ID" value="RNL54144.1"/>
    <property type="molecule type" value="Genomic_DNA"/>
</dbReference>
<evidence type="ECO:0000313" key="2">
    <source>
        <dbReference type="Proteomes" id="UP000274046"/>
    </source>
</evidence>
<dbReference type="OrthoDB" id="769687at2"/>
<keyword evidence="2" id="KW-1185">Reference proteome</keyword>
<dbReference type="Proteomes" id="UP000274046">
    <property type="component" value="Unassembled WGS sequence"/>
</dbReference>
<evidence type="ECO:0000313" key="1">
    <source>
        <dbReference type="EMBL" id="RNL54144.1"/>
    </source>
</evidence>
<dbReference type="RefSeq" id="WP_123205464.1">
    <property type="nucleotide sequence ID" value="NZ_RBEE01000012.1"/>
</dbReference>
<name>A0A3N0BWP5_9SPHI</name>
<gene>
    <name evidence="1" type="ORF">D7004_08600</name>
</gene>
<proteinExistence type="predicted"/>